<dbReference type="GO" id="GO:0000139">
    <property type="term" value="C:Golgi membrane"/>
    <property type="evidence" value="ECO:0007669"/>
    <property type="project" value="UniProtKB-SubCell"/>
</dbReference>
<dbReference type="Pfam" id="PF04178">
    <property type="entry name" value="Got1"/>
    <property type="match status" value="1"/>
</dbReference>
<feature type="transmembrane region" description="Helical" evidence="8">
    <location>
        <begin position="114"/>
        <end position="134"/>
    </location>
</feature>
<dbReference type="OrthoDB" id="660759at2759"/>
<comment type="subcellular location">
    <subcellularLocation>
        <location evidence="8">Golgi apparatus membrane</location>
        <topology evidence="8">Multi-pass membrane protein</topology>
    </subcellularLocation>
    <subcellularLocation>
        <location evidence="1">Membrane</location>
        <topology evidence="1">Multi-pass membrane protein</topology>
    </subcellularLocation>
</comment>
<dbReference type="GO" id="GO:0015031">
    <property type="term" value="P:protein transport"/>
    <property type="evidence" value="ECO:0007669"/>
    <property type="project" value="UniProtKB-KW"/>
</dbReference>
<evidence type="ECO:0000256" key="5">
    <source>
        <dbReference type="ARBA" id="ARBA00022989"/>
    </source>
</evidence>
<dbReference type="EMBL" id="CP048984">
    <property type="protein sequence ID" value="QID77915.1"/>
    <property type="molecule type" value="Genomic_DNA"/>
</dbReference>
<sequence>MSEEPPSDQVNSLRDSLNRWNQTRQQNSQGFNESAKTLFSSWADSLNTRAQDIYQTLPVSRQDLVQDQEPSWFQLSRTERMVLFVCFLLGATACFTLCTFLFPVLAAKPRKFGLLWTMGSLLFVLAFGVLMGPLAYLKHLTARERLPFSMFFFATCFMTIYFAAFSKNTVLTITCALLELVAVIYYAISYFPFGATGLRMLSSAGVNSARGVLRI</sequence>
<feature type="transmembrane region" description="Helical" evidence="8">
    <location>
        <begin position="170"/>
        <end position="193"/>
    </location>
</feature>
<evidence type="ECO:0000256" key="6">
    <source>
        <dbReference type="ARBA" id="ARBA00023136"/>
    </source>
</evidence>
<keyword evidence="2 8" id="KW-0813">Transport</keyword>
<feature type="transmembrane region" description="Helical" evidence="8">
    <location>
        <begin position="146"/>
        <end position="164"/>
    </location>
</feature>
<keyword evidence="8" id="KW-0333">Golgi apparatus</keyword>
<dbReference type="InterPro" id="IPR007305">
    <property type="entry name" value="Vesicle_transpt_Got1/SFT2"/>
</dbReference>
<evidence type="ECO:0000256" key="3">
    <source>
        <dbReference type="ARBA" id="ARBA00022692"/>
    </source>
</evidence>
<evidence type="ECO:0000256" key="1">
    <source>
        <dbReference type="ARBA" id="ARBA00004141"/>
    </source>
</evidence>
<evidence type="ECO:0000256" key="8">
    <source>
        <dbReference type="RuleBase" id="RU363111"/>
    </source>
</evidence>
<dbReference type="GO" id="GO:0016192">
    <property type="term" value="P:vesicle-mediated transport"/>
    <property type="evidence" value="ECO:0007669"/>
    <property type="project" value="InterPro"/>
</dbReference>
<accession>A0A6C1DLX9</accession>
<feature type="transmembrane region" description="Helical" evidence="8">
    <location>
        <begin position="81"/>
        <end position="102"/>
    </location>
</feature>
<evidence type="ECO:0000313" key="9">
    <source>
        <dbReference type="EMBL" id="QID77915.1"/>
    </source>
</evidence>
<keyword evidence="4 8" id="KW-0653">Protein transport</keyword>
<keyword evidence="3 8" id="KW-0812">Transmembrane</keyword>
<dbReference type="Proteomes" id="UP000501346">
    <property type="component" value="Chromosome ScII"/>
</dbReference>
<dbReference type="PANTHER" id="PTHR23137:SF36">
    <property type="entry name" value="VESICLE TRANSPORT PROTEIN SFT2C"/>
    <property type="match status" value="1"/>
</dbReference>
<evidence type="ECO:0000256" key="2">
    <source>
        <dbReference type="ARBA" id="ARBA00022448"/>
    </source>
</evidence>
<dbReference type="AlphaFoldDB" id="A0A6C1DLX9"/>
<comment type="similarity">
    <text evidence="7 8">Belongs to the SFT2 family.</text>
</comment>
<evidence type="ECO:0000256" key="7">
    <source>
        <dbReference type="ARBA" id="ARBA00025800"/>
    </source>
</evidence>
<dbReference type="PANTHER" id="PTHR23137">
    <property type="entry name" value="VESICLE TRANSPORT PROTEIN-RELATED"/>
    <property type="match status" value="1"/>
</dbReference>
<evidence type="ECO:0000313" key="10">
    <source>
        <dbReference type="Proteomes" id="UP000501346"/>
    </source>
</evidence>
<organism evidence="9 10">
    <name type="scientific">Saccharomyces pastorianus</name>
    <name type="common">Lager yeast</name>
    <name type="synonym">Saccharomyces cerevisiae x Saccharomyces eubayanus</name>
    <dbReference type="NCBI Taxonomy" id="27292"/>
    <lineage>
        <taxon>Eukaryota</taxon>
        <taxon>Fungi</taxon>
        <taxon>Dikarya</taxon>
        <taxon>Ascomycota</taxon>
        <taxon>Saccharomycotina</taxon>
        <taxon>Saccharomycetes</taxon>
        <taxon>Saccharomycetales</taxon>
        <taxon>Saccharomycetaceae</taxon>
        <taxon>Saccharomyces</taxon>
    </lineage>
</organism>
<protein>
    <recommendedName>
        <fullName evidence="8">Protein transport protein SFT2</fullName>
    </recommendedName>
</protein>
<keyword evidence="10" id="KW-1185">Reference proteome</keyword>
<keyword evidence="5 8" id="KW-1133">Transmembrane helix</keyword>
<evidence type="ECO:0000256" key="4">
    <source>
        <dbReference type="ARBA" id="ARBA00022927"/>
    </source>
</evidence>
<dbReference type="InterPro" id="IPR011691">
    <property type="entry name" value="Vesicle_transpt_SFT2"/>
</dbReference>
<gene>
    <name evidence="9" type="primary">SFT2_1</name>
    <name evidence="9" type="ORF">GRS66_000106</name>
</gene>
<name>A0A6C1DLX9_SACPS</name>
<reference evidence="9 10" key="1">
    <citation type="journal article" date="2019" name="BMC Genomics">
        <title>Chromosome level assembly and comparative genome analysis confirm lager-brewing yeasts originated from a single hybridization.</title>
        <authorList>
            <person name="Salazar A.N."/>
            <person name="Gorter de Vries A.R."/>
            <person name="van den Broek M."/>
            <person name="Brouwers N."/>
            <person name="de la Torre Cortes P."/>
            <person name="Kuijpers N.G.A."/>
            <person name="Daran J.G."/>
            <person name="Abeel T."/>
        </authorList>
    </citation>
    <scope>NUCLEOTIDE SEQUENCE [LARGE SCALE GENOMIC DNA]</scope>
    <source>
        <strain evidence="9 10">CBS 1483</strain>
    </source>
</reference>
<proteinExistence type="inferred from homology"/>
<comment type="function">
    <text evidence="8">Nonessential protein required for the fusion of transport vesicles derived from the endocytic pathway with the Golgi complex.</text>
</comment>
<keyword evidence="6 8" id="KW-0472">Membrane</keyword>